<evidence type="ECO:0000313" key="1">
    <source>
        <dbReference type="EMBL" id="MPD01344.1"/>
    </source>
</evidence>
<sequence>MGPAAVLGSAEFPKVKGIGSGLVINKINVREACKDGQAGRPQASGEHYLPQMSRHELCEGRDQRAQQRHRQEACWWKAGGEASSDELV</sequence>
<proteinExistence type="predicted"/>
<accession>A0A5B7K413</accession>
<name>A0A5B7K413_PORTR</name>
<comment type="caution">
    <text evidence="1">The sequence shown here is derived from an EMBL/GenBank/DDBJ whole genome shotgun (WGS) entry which is preliminary data.</text>
</comment>
<protein>
    <submittedName>
        <fullName evidence="1">Uncharacterized protein</fullName>
    </submittedName>
</protein>
<organism evidence="1 2">
    <name type="scientific">Portunus trituberculatus</name>
    <name type="common">Swimming crab</name>
    <name type="synonym">Neptunus trituberculatus</name>
    <dbReference type="NCBI Taxonomy" id="210409"/>
    <lineage>
        <taxon>Eukaryota</taxon>
        <taxon>Metazoa</taxon>
        <taxon>Ecdysozoa</taxon>
        <taxon>Arthropoda</taxon>
        <taxon>Crustacea</taxon>
        <taxon>Multicrustacea</taxon>
        <taxon>Malacostraca</taxon>
        <taxon>Eumalacostraca</taxon>
        <taxon>Eucarida</taxon>
        <taxon>Decapoda</taxon>
        <taxon>Pleocyemata</taxon>
        <taxon>Brachyura</taxon>
        <taxon>Eubrachyura</taxon>
        <taxon>Portunoidea</taxon>
        <taxon>Portunidae</taxon>
        <taxon>Portuninae</taxon>
        <taxon>Portunus</taxon>
    </lineage>
</organism>
<evidence type="ECO:0000313" key="2">
    <source>
        <dbReference type="Proteomes" id="UP000324222"/>
    </source>
</evidence>
<dbReference type="Proteomes" id="UP000324222">
    <property type="component" value="Unassembled WGS sequence"/>
</dbReference>
<reference evidence="1 2" key="1">
    <citation type="submission" date="2019-05" db="EMBL/GenBank/DDBJ databases">
        <title>Another draft genome of Portunus trituberculatus and its Hox gene families provides insights of decapod evolution.</title>
        <authorList>
            <person name="Jeong J.-H."/>
            <person name="Song I."/>
            <person name="Kim S."/>
            <person name="Choi T."/>
            <person name="Kim D."/>
            <person name="Ryu S."/>
            <person name="Kim W."/>
        </authorList>
    </citation>
    <scope>NUCLEOTIDE SEQUENCE [LARGE SCALE GENOMIC DNA]</scope>
    <source>
        <tissue evidence="1">Muscle</tissue>
    </source>
</reference>
<gene>
    <name evidence="1" type="ORF">E2C01_096865</name>
</gene>
<dbReference type="AlphaFoldDB" id="A0A5B7K413"/>
<dbReference type="EMBL" id="VSRR010126729">
    <property type="protein sequence ID" value="MPD01344.1"/>
    <property type="molecule type" value="Genomic_DNA"/>
</dbReference>
<keyword evidence="2" id="KW-1185">Reference proteome</keyword>